<dbReference type="Proteomes" id="UP001302367">
    <property type="component" value="Chromosome 5"/>
</dbReference>
<proteinExistence type="predicted"/>
<dbReference type="EMBL" id="CP134188">
    <property type="protein sequence ID" value="WPB03427.1"/>
    <property type="molecule type" value="Genomic_DNA"/>
</dbReference>
<name>A0ABZ0NV25_CERBT</name>
<evidence type="ECO:0000313" key="2">
    <source>
        <dbReference type="EMBL" id="WPB03427.1"/>
    </source>
</evidence>
<dbReference type="GeneID" id="90644442"/>
<dbReference type="RefSeq" id="XP_065459094.1">
    <property type="nucleotide sequence ID" value="XM_065603022.1"/>
</dbReference>
<keyword evidence="3" id="KW-1185">Reference proteome</keyword>
<evidence type="ECO:0000313" key="3">
    <source>
        <dbReference type="Proteomes" id="UP001302367"/>
    </source>
</evidence>
<protein>
    <submittedName>
        <fullName evidence="2">Uncharacterized protein</fullName>
    </submittedName>
</protein>
<feature type="region of interest" description="Disordered" evidence="1">
    <location>
        <begin position="146"/>
        <end position="220"/>
    </location>
</feature>
<sequence>MEPTDDKKLQESYAREVAEAEQRLVFERERSLDNAEEVDGVWRERLAPGAELERLKQQWKEQGLPGPSLNNTPFRSLDLAADTMANTYAFPPPMPPMAQASFPHMPYWPQPAMAHPHSLPRFPFEPTGSPCQAAGYLQGLGAVSEEGTRRHRLNPRAAPFVPTSPLPTTDRQKRRRDSEQSFYTASEAAASTDSFHTALEPTIVSEGDGVAGKILDDQRK</sequence>
<accession>A0ABZ0NV25</accession>
<evidence type="ECO:0000256" key="1">
    <source>
        <dbReference type="SAM" id="MobiDB-lite"/>
    </source>
</evidence>
<reference evidence="2 3" key="1">
    <citation type="submission" date="2023-09" db="EMBL/GenBank/DDBJ databases">
        <title>Complete-Gapless Cercospora beticola genome.</title>
        <authorList>
            <person name="Wyatt N.A."/>
            <person name="Spanner R.E."/>
            <person name="Bolton M.D."/>
        </authorList>
    </citation>
    <scope>NUCLEOTIDE SEQUENCE [LARGE SCALE GENOMIC DNA]</scope>
    <source>
        <strain evidence="2">Cb09-40</strain>
    </source>
</reference>
<feature type="compositionally biased region" description="Polar residues" evidence="1">
    <location>
        <begin position="180"/>
        <end position="195"/>
    </location>
</feature>
<organism evidence="2 3">
    <name type="scientific">Cercospora beticola</name>
    <name type="common">Sugarbeet leaf spot fungus</name>
    <dbReference type="NCBI Taxonomy" id="122368"/>
    <lineage>
        <taxon>Eukaryota</taxon>
        <taxon>Fungi</taxon>
        <taxon>Dikarya</taxon>
        <taxon>Ascomycota</taxon>
        <taxon>Pezizomycotina</taxon>
        <taxon>Dothideomycetes</taxon>
        <taxon>Dothideomycetidae</taxon>
        <taxon>Mycosphaerellales</taxon>
        <taxon>Mycosphaerellaceae</taxon>
        <taxon>Cercospora</taxon>
    </lineage>
</organism>
<gene>
    <name evidence="2" type="ORF">RHO25_008066</name>
</gene>